<proteinExistence type="predicted"/>
<name>A0A9D1DQ27_9FIRM</name>
<dbReference type="Pfam" id="PF13646">
    <property type="entry name" value="HEAT_2"/>
    <property type="match status" value="1"/>
</dbReference>
<evidence type="ECO:0000313" key="2">
    <source>
        <dbReference type="Proteomes" id="UP000886785"/>
    </source>
</evidence>
<dbReference type="SUPFAM" id="SSF48371">
    <property type="entry name" value="ARM repeat"/>
    <property type="match status" value="1"/>
</dbReference>
<evidence type="ECO:0000313" key="1">
    <source>
        <dbReference type="EMBL" id="HIR56930.1"/>
    </source>
</evidence>
<dbReference type="AlphaFoldDB" id="A0A9D1DQ27"/>
<sequence length="112" mass="12615">MFGHSEDKIEKLVEKKHWDKLQSKYLNGSDDQRLELAKACGGSDADESCNILVTLLHDENEAVQMEAVKSLGKIGNDHTTAQLQWLLSQLPETKTELIHEIHQAIASVKHKQ</sequence>
<dbReference type="Gene3D" id="1.25.10.10">
    <property type="entry name" value="Leucine-rich Repeat Variant"/>
    <property type="match status" value="1"/>
</dbReference>
<reference evidence="1" key="2">
    <citation type="journal article" date="2021" name="PeerJ">
        <title>Extensive microbial diversity within the chicken gut microbiome revealed by metagenomics and culture.</title>
        <authorList>
            <person name="Gilroy R."/>
            <person name="Ravi A."/>
            <person name="Getino M."/>
            <person name="Pursley I."/>
            <person name="Horton D.L."/>
            <person name="Alikhan N.F."/>
            <person name="Baker D."/>
            <person name="Gharbi K."/>
            <person name="Hall N."/>
            <person name="Watson M."/>
            <person name="Adriaenssens E.M."/>
            <person name="Foster-Nyarko E."/>
            <person name="Jarju S."/>
            <person name="Secka A."/>
            <person name="Antonio M."/>
            <person name="Oren A."/>
            <person name="Chaudhuri R.R."/>
            <person name="La Ragione R."/>
            <person name="Hildebrand F."/>
            <person name="Pallen M.J."/>
        </authorList>
    </citation>
    <scope>NUCLEOTIDE SEQUENCE</scope>
    <source>
        <strain evidence="1">ChiSjej1B19-7085</strain>
    </source>
</reference>
<dbReference type="InterPro" id="IPR011989">
    <property type="entry name" value="ARM-like"/>
</dbReference>
<dbReference type="Proteomes" id="UP000886785">
    <property type="component" value="Unassembled WGS sequence"/>
</dbReference>
<organism evidence="1 2">
    <name type="scientific">Candidatus Gallacutalibacter pullicola</name>
    <dbReference type="NCBI Taxonomy" id="2840830"/>
    <lineage>
        <taxon>Bacteria</taxon>
        <taxon>Bacillati</taxon>
        <taxon>Bacillota</taxon>
        <taxon>Clostridia</taxon>
        <taxon>Eubacteriales</taxon>
        <taxon>Candidatus Gallacutalibacter</taxon>
    </lineage>
</organism>
<dbReference type="InterPro" id="IPR016024">
    <property type="entry name" value="ARM-type_fold"/>
</dbReference>
<accession>A0A9D1DQ27</accession>
<gene>
    <name evidence="1" type="ORF">IAA54_04615</name>
</gene>
<reference evidence="1" key="1">
    <citation type="submission" date="2020-10" db="EMBL/GenBank/DDBJ databases">
        <authorList>
            <person name="Gilroy R."/>
        </authorList>
    </citation>
    <scope>NUCLEOTIDE SEQUENCE</scope>
    <source>
        <strain evidence="1">ChiSjej1B19-7085</strain>
    </source>
</reference>
<dbReference type="EMBL" id="DVHF01000050">
    <property type="protein sequence ID" value="HIR56930.1"/>
    <property type="molecule type" value="Genomic_DNA"/>
</dbReference>
<protein>
    <submittedName>
        <fullName evidence="1">HEAT repeat domain-containing protein</fullName>
    </submittedName>
</protein>
<comment type="caution">
    <text evidence="1">The sequence shown here is derived from an EMBL/GenBank/DDBJ whole genome shotgun (WGS) entry which is preliminary data.</text>
</comment>